<evidence type="ECO:0000313" key="2">
    <source>
        <dbReference type="Proteomes" id="UP001500730"/>
    </source>
</evidence>
<comment type="caution">
    <text evidence="1">The sequence shown here is derived from an EMBL/GenBank/DDBJ whole genome shotgun (WGS) entry which is preliminary data.</text>
</comment>
<keyword evidence="2" id="KW-1185">Reference proteome</keyword>
<evidence type="ECO:0000313" key="1">
    <source>
        <dbReference type="EMBL" id="GAA2478196.1"/>
    </source>
</evidence>
<reference evidence="1 2" key="1">
    <citation type="journal article" date="2019" name="Int. J. Syst. Evol. Microbiol.">
        <title>The Global Catalogue of Microorganisms (GCM) 10K type strain sequencing project: providing services to taxonomists for standard genome sequencing and annotation.</title>
        <authorList>
            <consortium name="The Broad Institute Genomics Platform"/>
            <consortium name="The Broad Institute Genome Sequencing Center for Infectious Disease"/>
            <person name="Wu L."/>
            <person name="Ma J."/>
        </authorList>
    </citation>
    <scope>NUCLEOTIDE SEQUENCE [LARGE SCALE GENOMIC DNA]</scope>
    <source>
        <strain evidence="1 2">JCM 16259</strain>
    </source>
</reference>
<dbReference type="EMBL" id="BAAARE010000005">
    <property type="protein sequence ID" value="GAA2478196.1"/>
    <property type="molecule type" value="Genomic_DNA"/>
</dbReference>
<name>A0ABN3L5N0_9MICO</name>
<protein>
    <recommendedName>
        <fullName evidence="3">SH3 domain-containing protein</fullName>
    </recommendedName>
</protein>
<dbReference type="RefSeq" id="WP_344254142.1">
    <property type="nucleotide sequence ID" value="NZ_BAAARE010000005.1"/>
</dbReference>
<evidence type="ECO:0008006" key="3">
    <source>
        <dbReference type="Google" id="ProtNLM"/>
    </source>
</evidence>
<gene>
    <name evidence="1" type="ORF">GCM10009858_14480</name>
</gene>
<proteinExistence type="predicted"/>
<sequence>MAGLAGAVLVVGGGVAVTTAAASGGGDVTAVSGNAAGASASPRPVAVVRPPAPGPVVLVSGRDDHGELAAAVVAVHAAAGSTTVTGDVRDGTLARVVAVQGTWLQVRTLEGPPVQGWVDDFYLRREIHLVGPPPGCRPALDGHPLPAGQQAVVLDVRARQVRVQLVGVATTGWAPRAAVHELAPTEGCGSRTASAAHTGGHHH</sequence>
<organism evidence="1 2">
    <name type="scientific">Terrabacter carboxydivorans</name>
    <dbReference type="NCBI Taxonomy" id="619730"/>
    <lineage>
        <taxon>Bacteria</taxon>
        <taxon>Bacillati</taxon>
        <taxon>Actinomycetota</taxon>
        <taxon>Actinomycetes</taxon>
        <taxon>Micrococcales</taxon>
        <taxon>Intrasporangiaceae</taxon>
        <taxon>Terrabacter</taxon>
    </lineage>
</organism>
<accession>A0ABN3L5N0</accession>
<dbReference type="Proteomes" id="UP001500730">
    <property type="component" value="Unassembled WGS sequence"/>
</dbReference>